<dbReference type="Gene3D" id="3.40.1390.10">
    <property type="entry name" value="MurE/MurF, N-terminal domain"/>
    <property type="match status" value="1"/>
</dbReference>
<dbReference type="GO" id="GO:0005524">
    <property type="term" value="F:ATP binding"/>
    <property type="evidence" value="ECO:0007669"/>
    <property type="project" value="UniProtKB-UniRule"/>
</dbReference>
<keyword evidence="1 10" id="KW-0963">Cytoplasm</keyword>
<comment type="catalytic activity">
    <reaction evidence="10 11">
        <text>D-alanyl-D-alanine + UDP-N-acetyl-alpha-D-muramoyl-L-alanyl-gamma-D-glutamyl-meso-2,6-diaminopimelate + ATP = UDP-N-acetyl-alpha-D-muramoyl-L-alanyl-gamma-D-glutamyl-meso-2,6-diaminopimeloyl-D-alanyl-D-alanine + ADP + phosphate + H(+)</text>
        <dbReference type="Rhea" id="RHEA:28374"/>
        <dbReference type="ChEBI" id="CHEBI:15378"/>
        <dbReference type="ChEBI" id="CHEBI:30616"/>
        <dbReference type="ChEBI" id="CHEBI:43474"/>
        <dbReference type="ChEBI" id="CHEBI:57822"/>
        <dbReference type="ChEBI" id="CHEBI:61386"/>
        <dbReference type="ChEBI" id="CHEBI:83905"/>
        <dbReference type="ChEBI" id="CHEBI:456216"/>
        <dbReference type="EC" id="6.3.2.10"/>
    </reaction>
</comment>
<evidence type="ECO:0000256" key="9">
    <source>
        <dbReference type="ARBA" id="ARBA00023316"/>
    </source>
</evidence>
<keyword evidence="4 10" id="KW-0547">Nucleotide-binding</keyword>
<proteinExistence type="inferred from homology"/>
<dbReference type="EC" id="6.3.2.10" evidence="10 11"/>
<evidence type="ECO:0000259" key="12">
    <source>
        <dbReference type="Pfam" id="PF01225"/>
    </source>
</evidence>
<comment type="function">
    <text evidence="10 11">Involved in cell wall formation. Catalyzes the final step in the synthesis of UDP-N-acetylmuramoyl-pentapeptide, the precursor of murein.</text>
</comment>
<dbReference type="Proteomes" id="UP000262607">
    <property type="component" value="Chromosome"/>
</dbReference>
<dbReference type="Pfam" id="PF01225">
    <property type="entry name" value="Mur_ligase"/>
    <property type="match status" value="1"/>
</dbReference>
<dbReference type="SUPFAM" id="SSF53244">
    <property type="entry name" value="MurD-like peptide ligases, peptide-binding domain"/>
    <property type="match status" value="1"/>
</dbReference>
<keyword evidence="5 10" id="KW-0067">ATP-binding</keyword>
<feature type="domain" description="Mur ligase C-terminal" evidence="13">
    <location>
        <begin position="305"/>
        <end position="422"/>
    </location>
</feature>
<dbReference type="Pfam" id="PF08245">
    <property type="entry name" value="Mur_ligase_M"/>
    <property type="match status" value="1"/>
</dbReference>
<dbReference type="NCBIfam" id="TIGR01143">
    <property type="entry name" value="murF"/>
    <property type="match status" value="1"/>
</dbReference>
<organism evidence="15 16">
    <name type="scientific">Blattabacterium punctulatus CPU2</name>
    <dbReference type="NCBI Taxonomy" id="1457032"/>
    <lineage>
        <taxon>Bacteria</taxon>
        <taxon>Pseudomonadati</taxon>
        <taxon>Bacteroidota</taxon>
        <taxon>Flavobacteriia</taxon>
        <taxon>Flavobacteriales</taxon>
        <taxon>Blattabacteriaceae</taxon>
        <taxon>Blattabacterium</taxon>
    </lineage>
</organism>
<dbReference type="EMBL" id="AP014610">
    <property type="protein sequence ID" value="BBA17989.1"/>
    <property type="molecule type" value="Genomic_DNA"/>
</dbReference>
<dbReference type="SUPFAM" id="SSF63418">
    <property type="entry name" value="MurE/MurF N-terminal domain"/>
    <property type="match status" value="1"/>
</dbReference>
<evidence type="ECO:0000313" key="16">
    <source>
        <dbReference type="Proteomes" id="UP000262607"/>
    </source>
</evidence>
<evidence type="ECO:0000256" key="2">
    <source>
        <dbReference type="ARBA" id="ARBA00022598"/>
    </source>
</evidence>
<dbReference type="GO" id="GO:0051301">
    <property type="term" value="P:cell division"/>
    <property type="evidence" value="ECO:0007669"/>
    <property type="project" value="UniProtKB-KW"/>
</dbReference>
<evidence type="ECO:0000259" key="14">
    <source>
        <dbReference type="Pfam" id="PF08245"/>
    </source>
</evidence>
<dbReference type="InterPro" id="IPR000713">
    <property type="entry name" value="Mur_ligase_N"/>
</dbReference>
<dbReference type="InterPro" id="IPR004101">
    <property type="entry name" value="Mur_ligase_C"/>
</dbReference>
<dbReference type="GO" id="GO:0008360">
    <property type="term" value="P:regulation of cell shape"/>
    <property type="evidence" value="ECO:0007669"/>
    <property type="project" value="UniProtKB-KW"/>
</dbReference>
<dbReference type="RefSeq" id="WP_110548547.1">
    <property type="nucleotide sequence ID" value="NZ_AP014610.1"/>
</dbReference>
<comment type="pathway">
    <text evidence="10 11">Cell wall biogenesis; peptidoglycan biosynthesis.</text>
</comment>
<dbReference type="InterPro" id="IPR036565">
    <property type="entry name" value="Mur-like_cat_sf"/>
</dbReference>
<keyword evidence="7 10" id="KW-0573">Peptidoglycan synthesis</keyword>
<dbReference type="InterPro" id="IPR005863">
    <property type="entry name" value="UDP-N-AcMur_synth"/>
</dbReference>
<protein>
    <recommendedName>
        <fullName evidence="10 11">UDP-N-acetylmuramoyl-tripeptide--D-alanyl-D-alanine ligase</fullName>
        <ecNumber evidence="10 11">6.3.2.10</ecNumber>
    </recommendedName>
    <alternativeName>
        <fullName evidence="10">D-alanyl-D-alanine-adding enzyme</fullName>
    </alternativeName>
</protein>
<dbReference type="Pfam" id="PF02875">
    <property type="entry name" value="Mur_ligase_C"/>
    <property type="match status" value="1"/>
</dbReference>
<gene>
    <name evidence="10 15" type="primary">murF</name>
    <name evidence="15" type="ORF">CPU2_511</name>
</gene>
<dbReference type="PANTHER" id="PTHR43024">
    <property type="entry name" value="UDP-N-ACETYLMURAMOYL-TRIPEPTIDE--D-ALANYL-D-ALANINE LIGASE"/>
    <property type="match status" value="1"/>
</dbReference>
<keyword evidence="3 10" id="KW-0132">Cell division</keyword>
<evidence type="ECO:0000256" key="8">
    <source>
        <dbReference type="ARBA" id="ARBA00023306"/>
    </source>
</evidence>
<dbReference type="InterPro" id="IPR036615">
    <property type="entry name" value="Mur_ligase_C_dom_sf"/>
</dbReference>
<dbReference type="Gene3D" id="3.90.190.20">
    <property type="entry name" value="Mur ligase, C-terminal domain"/>
    <property type="match status" value="1"/>
</dbReference>
<dbReference type="GO" id="GO:0005737">
    <property type="term" value="C:cytoplasm"/>
    <property type="evidence" value="ECO:0007669"/>
    <property type="project" value="UniProtKB-SubCell"/>
</dbReference>
<reference evidence="15 16" key="1">
    <citation type="submission" date="2014-06" db="EMBL/GenBank/DDBJ databases">
        <title>Genome sequence of the intracellular symbiont Blattabacterium cuenoti, strain CPU2 from the wood feeding cockroach Cryptocercus punctulatus.</title>
        <authorList>
            <person name="Kinjo Y."/>
            <person name="Ohkuma M."/>
            <person name="Tokuda G."/>
        </authorList>
    </citation>
    <scope>NUCLEOTIDE SEQUENCE [LARGE SCALE GENOMIC DNA]</scope>
    <source>
        <strain evidence="15 16">CPU2</strain>
    </source>
</reference>
<keyword evidence="6 10" id="KW-0133">Cell shape</keyword>
<dbReference type="AlphaFoldDB" id="A0AAD1CM77"/>
<dbReference type="GO" id="GO:0047480">
    <property type="term" value="F:UDP-N-acetylmuramoyl-tripeptide-D-alanyl-D-alanine ligase activity"/>
    <property type="evidence" value="ECO:0007669"/>
    <property type="project" value="UniProtKB-UniRule"/>
</dbReference>
<evidence type="ECO:0000256" key="1">
    <source>
        <dbReference type="ARBA" id="ARBA00022490"/>
    </source>
</evidence>
<evidence type="ECO:0000313" key="15">
    <source>
        <dbReference type="EMBL" id="BBA17989.1"/>
    </source>
</evidence>
<feature type="domain" description="Mur ligase N-terminal catalytic" evidence="12">
    <location>
        <begin position="14"/>
        <end position="60"/>
    </location>
</feature>
<evidence type="ECO:0000256" key="6">
    <source>
        <dbReference type="ARBA" id="ARBA00022960"/>
    </source>
</evidence>
<dbReference type="GO" id="GO:0071555">
    <property type="term" value="P:cell wall organization"/>
    <property type="evidence" value="ECO:0007669"/>
    <property type="project" value="UniProtKB-KW"/>
</dbReference>
<dbReference type="SUPFAM" id="SSF53623">
    <property type="entry name" value="MurD-like peptide ligases, catalytic domain"/>
    <property type="match status" value="1"/>
</dbReference>
<evidence type="ECO:0000259" key="13">
    <source>
        <dbReference type="Pfam" id="PF02875"/>
    </source>
</evidence>
<dbReference type="Gene3D" id="3.40.1190.10">
    <property type="entry name" value="Mur-like, catalytic domain"/>
    <property type="match status" value="1"/>
</dbReference>
<evidence type="ECO:0000256" key="7">
    <source>
        <dbReference type="ARBA" id="ARBA00022984"/>
    </source>
</evidence>
<feature type="binding site" evidence="10">
    <location>
        <begin position="99"/>
        <end position="105"/>
    </location>
    <ligand>
        <name>ATP</name>
        <dbReference type="ChEBI" id="CHEBI:30616"/>
    </ligand>
</feature>
<dbReference type="HAMAP" id="MF_02019">
    <property type="entry name" value="MurF"/>
    <property type="match status" value="1"/>
</dbReference>
<evidence type="ECO:0000256" key="3">
    <source>
        <dbReference type="ARBA" id="ARBA00022618"/>
    </source>
</evidence>
<evidence type="ECO:0000256" key="10">
    <source>
        <dbReference type="HAMAP-Rule" id="MF_02019"/>
    </source>
</evidence>
<dbReference type="GO" id="GO:0009252">
    <property type="term" value="P:peptidoglycan biosynthetic process"/>
    <property type="evidence" value="ECO:0007669"/>
    <property type="project" value="UniProtKB-UniRule"/>
</dbReference>
<keyword evidence="2 10" id="KW-0436">Ligase</keyword>
<evidence type="ECO:0000256" key="5">
    <source>
        <dbReference type="ARBA" id="ARBA00022840"/>
    </source>
</evidence>
<comment type="similarity">
    <text evidence="10">Belongs to the MurCDEF family. MurF subfamily.</text>
</comment>
<evidence type="ECO:0000256" key="4">
    <source>
        <dbReference type="ARBA" id="ARBA00022741"/>
    </source>
</evidence>
<feature type="domain" description="Mur ligase central" evidence="14">
    <location>
        <begin position="97"/>
        <end position="280"/>
    </location>
</feature>
<dbReference type="InterPro" id="IPR035911">
    <property type="entry name" value="MurE/MurF_N"/>
</dbReference>
<keyword evidence="8 10" id="KW-0131">Cell cycle</keyword>
<accession>A0AAD1CM77</accession>
<sequence length="434" mass="49908">MTIQNLYNFYSISSGIEINSKKIKKNSIFFSLKGKKFDGNQFAYEAILNGAMIAIVDNKKYSFLHKNIFYVKNSLYFLHQLAIYHRFKLINIPIIAITGSNGKTTTKELITSILSKKYENVHHTKGNFNNHIGIPLTILSMHKNTQIAVIEIGANHEKEIKKMCSIINPDYGYITNFGKAHLEGFKNIKGIIRGKLELYNFLKKNKKKVFVNGDDPIQLINSIGMNRYIFSEKVNSNTDIIIQYLWNKIGLKSILCIKNIKIVSPLVGDYNLYNIASSITIGIYFQISLKKIKKTIEEFIPNNNRSQILKKNNIKIIIDCYNANPSSMIKALTFFNNKIIGNKIAILGDMLELGNYSEDEHKKIIFYLEKSNINSIFLIGKIFFNTNIQTSDKIIKFFNKNIFIQRIKNISFKTDYILIKGSRKNTLESLIPFI</sequence>
<dbReference type="PANTHER" id="PTHR43024:SF1">
    <property type="entry name" value="UDP-N-ACETYLMURAMOYL-TRIPEPTIDE--D-ALANYL-D-ALANINE LIGASE"/>
    <property type="match status" value="1"/>
</dbReference>
<keyword evidence="9 10" id="KW-0961">Cell wall biogenesis/degradation</keyword>
<dbReference type="GeneID" id="66556557"/>
<name>A0AAD1CM77_9FLAO</name>
<evidence type="ECO:0000256" key="11">
    <source>
        <dbReference type="RuleBase" id="RU004136"/>
    </source>
</evidence>
<dbReference type="InterPro" id="IPR013221">
    <property type="entry name" value="Mur_ligase_cen"/>
</dbReference>
<dbReference type="InterPro" id="IPR051046">
    <property type="entry name" value="MurCDEF_CellWall_CoF430Synth"/>
</dbReference>
<comment type="subcellular location">
    <subcellularLocation>
        <location evidence="10 11">Cytoplasm</location>
    </subcellularLocation>
</comment>